<evidence type="ECO:0000313" key="4">
    <source>
        <dbReference type="Proteomes" id="UP000198771"/>
    </source>
</evidence>
<dbReference type="GO" id="GO:0046872">
    <property type="term" value="F:metal ion binding"/>
    <property type="evidence" value="ECO:0007669"/>
    <property type="project" value="UniProtKB-KW"/>
</dbReference>
<keyword evidence="1" id="KW-0479">Metal-binding</keyword>
<evidence type="ECO:0000259" key="2">
    <source>
        <dbReference type="Pfam" id="PF07883"/>
    </source>
</evidence>
<feature type="domain" description="Cupin type-2" evidence="2">
    <location>
        <begin position="42"/>
        <end position="106"/>
    </location>
</feature>
<dbReference type="InterPro" id="IPR013096">
    <property type="entry name" value="Cupin_2"/>
</dbReference>
<evidence type="ECO:0000313" key="3">
    <source>
        <dbReference type="EMBL" id="SDB62171.1"/>
    </source>
</evidence>
<proteinExistence type="predicted"/>
<dbReference type="Proteomes" id="UP000198771">
    <property type="component" value="Unassembled WGS sequence"/>
</dbReference>
<sequence>MHGMFLPQAERVFTDHPKFAGVRIAVLVRGADSDSVSVSQLEIDPGVEVPIHTHDPQLDSIFFLSGEAEVFINGEWRRVGPEDYLLAPSGVEHGVRNIGREPLRLFIHHSPPLL</sequence>
<keyword evidence="4" id="KW-1185">Reference proteome</keyword>
<dbReference type="EMBL" id="FMXO01000031">
    <property type="protein sequence ID" value="SDB62171.1"/>
    <property type="molecule type" value="Genomic_DNA"/>
</dbReference>
<gene>
    <name evidence="3" type="ORF">SAMN05660653_03260</name>
</gene>
<dbReference type="InterPro" id="IPR014710">
    <property type="entry name" value="RmlC-like_jellyroll"/>
</dbReference>
<dbReference type="STRING" id="617002.SAMN05660653_03260"/>
<dbReference type="InterPro" id="IPR011051">
    <property type="entry name" value="RmlC_Cupin_sf"/>
</dbReference>
<reference evidence="3 4" key="1">
    <citation type="submission" date="2016-10" db="EMBL/GenBank/DDBJ databases">
        <authorList>
            <person name="de Groot N.N."/>
        </authorList>
    </citation>
    <scope>NUCLEOTIDE SEQUENCE [LARGE SCALE GENOMIC DNA]</scope>
    <source>
        <strain evidence="3 4">ASO4-2</strain>
    </source>
</reference>
<organism evidence="3 4">
    <name type="scientific">Desulfonatronum thiosulfatophilum</name>
    <dbReference type="NCBI Taxonomy" id="617002"/>
    <lineage>
        <taxon>Bacteria</taxon>
        <taxon>Pseudomonadati</taxon>
        <taxon>Thermodesulfobacteriota</taxon>
        <taxon>Desulfovibrionia</taxon>
        <taxon>Desulfovibrionales</taxon>
        <taxon>Desulfonatronaceae</taxon>
        <taxon>Desulfonatronum</taxon>
    </lineage>
</organism>
<dbReference type="PANTHER" id="PTHR35848:SF6">
    <property type="entry name" value="CUPIN TYPE-2 DOMAIN-CONTAINING PROTEIN"/>
    <property type="match status" value="1"/>
</dbReference>
<dbReference type="RefSeq" id="WP_208596674.1">
    <property type="nucleotide sequence ID" value="NZ_FMXO01000031.1"/>
</dbReference>
<name>A0A1G6EXQ0_9BACT</name>
<dbReference type="SUPFAM" id="SSF51182">
    <property type="entry name" value="RmlC-like cupins"/>
    <property type="match status" value="1"/>
</dbReference>
<dbReference type="Gene3D" id="2.60.120.10">
    <property type="entry name" value="Jelly Rolls"/>
    <property type="match status" value="1"/>
</dbReference>
<dbReference type="Pfam" id="PF07883">
    <property type="entry name" value="Cupin_2"/>
    <property type="match status" value="1"/>
</dbReference>
<dbReference type="PANTHER" id="PTHR35848">
    <property type="entry name" value="OXALATE-BINDING PROTEIN"/>
    <property type="match status" value="1"/>
</dbReference>
<accession>A0A1G6EXQ0</accession>
<dbReference type="InterPro" id="IPR051610">
    <property type="entry name" value="GPI/OXD"/>
</dbReference>
<dbReference type="AlphaFoldDB" id="A0A1G6EXQ0"/>
<protein>
    <submittedName>
        <fullName evidence="3">Cupin domain-containing protein</fullName>
    </submittedName>
</protein>
<evidence type="ECO:0000256" key="1">
    <source>
        <dbReference type="ARBA" id="ARBA00022723"/>
    </source>
</evidence>